<dbReference type="Proteomes" id="UP001595914">
    <property type="component" value="Unassembled WGS sequence"/>
</dbReference>
<evidence type="ECO:0000313" key="3">
    <source>
        <dbReference type="EMBL" id="MFC4602764.1"/>
    </source>
</evidence>
<dbReference type="EMBL" id="JBHSFO010000002">
    <property type="protein sequence ID" value="MFC4602764.1"/>
    <property type="molecule type" value="Genomic_DNA"/>
</dbReference>
<reference evidence="4" key="1">
    <citation type="journal article" date="2019" name="Int. J. Syst. Evol. Microbiol.">
        <title>The Global Catalogue of Microorganisms (GCM) 10K type strain sequencing project: providing services to taxonomists for standard genome sequencing and annotation.</title>
        <authorList>
            <consortium name="The Broad Institute Genomics Platform"/>
            <consortium name="The Broad Institute Genome Sequencing Center for Infectious Disease"/>
            <person name="Wu L."/>
            <person name="Ma J."/>
        </authorList>
    </citation>
    <scope>NUCLEOTIDE SEQUENCE [LARGE SCALE GENOMIC DNA]</scope>
    <source>
        <strain evidence="4">CCUG 54520</strain>
    </source>
</reference>
<feature type="chain" id="PRO_5047225022" evidence="2">
    <location>
        <begin position="33"/>
        <end position="153"/>
    </location>
</feature>
<proteinExistence type="predicted"/>
<comment type="caution">
    <text evidence="3">The sequence shown here is derived from an EMBL/GenBank/DDBJ whole genome shotgun (WGS) entry which is preliminary data.</text>
</comment>
<feature type="region of interest" description="Disordered" evidence="1">
    <location>
        <begin position="132"/>
        <end position="153"/>
    </location>
</feature>
<evidence type="ECO:0000256" key="2">
    <source>
        <dbReference type="SAM" id="SignalP"/>
    </source>
</evidence>
<keyword evidence="4" id="KW-1185">Reference proteome</keyword>
<dbReference type="RefSeq" id="WP_378414235.1">
    <property type="nucleotide sequence ID" value="NZ_JBHSFO010000002.1"/>
</dbReference>
<sequence>MKAFSTRILTRAGAVAAVAAAAAIAGPAIGSAAVAGNVTVETDVNVIIARFHQVNSPTLVNCFADVRAESNGAVVARDIDVDINGAGAGVFATQYLPHGTYLLEAGCVDGSGTTLFTPVGGKVVDIVDEGTGSAGSSGSASGSAGSTGGFFGS</sequence>
<evidence type="ECO:0000256" key="1">
    <source>
        <dbReference type="SAM" id="MobiDB-lite"/>
    </source>
</evidence>
<organism evidence="3 4">
    <name type="scientific">Rhodococcus kronopolitis</name>
    <dbReference type="NCBI Taxonomy" id="1460226"/>
    <lineage>
        <taxon>Bacteria</taxon>
        <taxon>Bacillati</taxon>
        <taxon>Actinomycetota</taxon>
        <taxon>Actinomycetes</taxon>
        <taxon>Mycobacteriales</taxon>
        <taxon>Nocardiaceae</taxon>
        <taxon>Rhodococcus</taxon>
    </lineage>
</organism>
<protein>
    <submittedName>
        <fullName evidence="3">Uncharacterized protein</fullName>
    </submittedName>
</protein>
<name>A0ABV9FNG3_9NOCA</name>
<feature type="signal peptide" evidence="2">
    <location>
        <begin position="1"/>
        <end position="32"/>
    </location>
</feature>
<feature type="compositionally biased region" description="Low complexity" evidence="1">
    <location>
        <begin position="132"/>
        <end position="144"/>
    </location>
</feature>
<gene>
    <name evidence="3" type="ORF">ACFO6S_03555</name>
</gene>
<evidence type="ECO:0000313" key="4">
    <source>
        <dbReference type="Proteomes" id="UP001595914"/>
    </source>
</evidence>
<accession>A0ABV9FNG3</accession>
<keyword evidence="2" id="KW-0732">Signal</keyword>